<keyword evidence="3" id="KW-0677">Repeat</keyword>
<dbReference type="InterPro" id="IPR021841">
    <property type="entry name" value="VAC14_Fig4p-bd"/>
</dbReference>
<dbReference type="SUPFAM" id="SSF48371">
    <property type="entry name" value="ARM repeat"/>
    <property type="match status" value="1"/>
</dbReference>
<sequence>MQNSSSTTSLASSSLSTIENEFADIIPHINQTLIRNLSDKLKDKRKSGGEEIERLVCKLLQTVDSEQPTTTTPSATTTIDNSDQNQEEKLRKGELLVKKLIRYLTVQLVDSIQPNMKKGGLWALGSCSVALYKDIGKYLDDLIPPILRCFGDQDAKVRFHASESMYNVAKIARGKIIPNYFHMIFDGLCKLSGDPDSTVQNANVVLDRLVKDIVTEDENFNVDQFIPELSKRINTNDPFIRQFLLSWIVILDSVPDIDLLEYLPHFLSGIFDMLSDPNREIINQAKTTLEEFLSEIECSFDAIDCGPLIKILITHCENVPGSTLAKQIAIFWIYKFLQFDKRKVLPYHAQIIGAILQHISSNELDLRNASTNANNEIMRIIEDKSTPDQMISFSDVMRVIKTEIQKPNIPNRICALKWCHILLNKNLDRVMKHIEIIFALLLKSLSDPNEDVVSLDLQVLAIISTTEENFQKFLRSLVQMFQNDNNLLAKAGFIFRKLSVMLNPEKIFKELANILLDTKQSNVEFTSTLVQTLNMILLTSKELLGLRNSIKKCKTSREGQKLFFDLFRSWCHNSIATLTLCLLANQYELASYLVSSFSEVEVTVEFLTQIDNLIQLLESPIFVDLRLQLLEPQKHSYLLKTLYGLLMLLPQSTAYSKLSKRLECVNTLCMIQTAGQLKAETEENKNSEESIEELLKHFKTMQSKFRTMNESD</sequence>
<protein>
    <recommendedName>
        <fullName evidence="7">Vacuolar protein 14 C-terminal Fig4-binding domain-containing protein</fullName>
    </recommendedName>
</protein>
<dbReference type="RefSeq" id="XP_044552484.1">
    <property type="nucleotide sequence ID" value="XM_044696433.1"/>
</dbReference>
<feature type="repeat" description="HEAT" evidence="5">
    <location>
        <begin position="142"/>
        <end position="180"/>
    </location>
</feature>
<dbReference type="InterPro" id="IPR026825">
    <property type="entry name" value="Vac14"/>
</dbReference>
<evidence type="ECO:0000256" key="3">
    <source>
        <dbReference type="ARBA" id="ARBA00022737"/>
    </source>
</evidence>
<dbReference type="InterPro" id="IPR021133">
    <property type="entry name" value="HEAT_type_2"/>
</dbReference>
<feature type="region of interest" description="Disordered" evidence="6">
    <location>
        <begin position="65"/>
        <end position="86"/>
    </location>
</feature>
<dbReference type="GO" id="GO:0010008">
    <property type="term" value="C:endosome membrane"/>
    <property type="evidence" value="ECO:0007669"/>
    <property type="project" value="TreeGrafter"/>
</dbReference>
<reference evidence="8 9" key="1">
    <citation type="journal article" date="2018" name="BMC Genomics">
        <title>The genome of Naegleria lovaniensis, the basis for a comparative approach to unravel pathogenicity factors of the human pathogenic amoeba N. fowleri.</title>
        <authorList>
            <person name="Liechti N."/>
            <person name="Schurch N."/>
            <person name="Bruggmann R."/>
            <person name="Wittwer M."/>
        </authorList>
    </citation>
    <scope>NUCLEOTIDE SEQUENCE [LARGE SCALE GENOMIC DNA]</scope>
    <source>
        <strain evidence="8 9">ATCC 30569</strain>
    </source>
</reference>
<dbReference type="AlphaFoldDB" id="A0AA88GT99"/>
<feature type="compositionally biased region" description="Low complexity" evidence="6">
    <location>
        <begin position="68"/>
        <end position="78"/>
    </location>
</feature>
<comment type="similarity">
    <text evidence="2">Belongs to the VAC14 family.</text>
</comment>
<dbReference type="InterPro" id="IPR011989">
    <property type="entry name" value="ARM-like"/>
</dbReference>
<dbReference type="Pfam" id="PF11916">
    <property type="entry name" value="Vac14_Fig4_bd"/>
    <property type="match status" value="1"/>
</dbReference>
<dbReference type="Pfam" id="PF12755">
    <property type="entry name" value="Vac14_Fab1_bd"/>
    <property type="match status" value="1"/>
</dbReference>
<comment type="subcellular location">
    <subcellularLocation>
        <location evidence="1">Endomembrane system</location>
    </subcellularLocation>
</comment>
<keyword evidence="4" id="KW-0472">Membrane</keyword>
<name>A0AA88GT99_NAELO</name>
<dbReference type="GO" id="GO:0070772">
    <property type="term" value="C:PAS complex"/>
    <property type="evidence" value="ECO:0007669"/>
    <property type="project" value="InterPro"/>
</dbReference>
<dbReference type="PANTHER" id="PTHR16023">
    <property type="entry name" value="TAX1 BINDING PROTEIN-RELATED"/>
    <property type="match status" value="1"/>
</dbReference>
<accession>A0AA88GT99</accession>
<evidence type="ECO:0000256" key="5">
    <source>
        <dbReference type="PROSITE-ProRule" id="PRU00103"/>
    </source>
</evidence>
<evidence type="ECO:0000256" key="4">
    <source>
        <dbReference type="ARBA" id="ARBA00023136"/>
    </source>
</evidence>
<evidence type="ECO:0000256" key="2">
    <source>
        <dbReference type="ARBA" id="ARBA00010225"/>
    </source>
</evidence>
<evidence type="ECO:0000259" key="7">
    <source>
        <dbReference type="Pfam" id="PF11916"/>
    </source>
</evidence>
<comment type="caution">
    <text evidence="8">The sequence shown here is derived from an EMBL/GenBank/DDBJ whole genome shotgun (WGS) entry which is preliminary data.</text>
</comment>
<gene>
    <name evidence="8" type="ORF">C9374_000656</name>
</gene>
<organism evidence="8 9">
    <name type="scientific">Naegleria lovaniensis</name>
    <name type="common">Amoeba</name>
    <dbReference type="NCBI Taxonomy" id="51637"/>
    <lineage>
        <taxon>Eukaryota</taxon>
        <taxon>Discoba</taxon>
        <taxon>Heterolobosea</taxon>
        <taxon>Tetramitia</taxon>
        <taxon>Eutetramitia</taxon>
        <taxon>Vahlkampfiidae</taxon>
        <taxon>Naegleria</taxon>
    </lineage>
</organism>
<feature type="domain" description="Vacuolar protein 14 C-terminal Fig4-binding" evidence="7">
    <location>
        <begin position="487"/>
        <end position="665"/>
    </location>
</feature>
<dbReference type="PANTHER" id="PTHR16023:SF0">
    <property type="entry name" value="PROTEIN VAC14 HOMOLOG"/>
    <property type="match status" value="1"/>
</dbReference>
<proteinExistence type="inferred from homology"/>
<keyword evidence="9" id="KW-1185">Reference proteome</keyword>
<evidence type="ECO:0000313" key="8">
    <source>
        <dbReference type="EMBL" id="KAG2388492.1"/>
    </source>
</evidence>
<dbReference type="GO" id="GO:0006661">
    <property type="term" value="P:phosphatidylinositol biosynthetic process"/>
    <property type="evidence" value="ECO:0007669"/>
    <property type="project" value="InterPro"/>
</dbReference>
<evidence type="ECO:0000256" key="6">
    <source>
        <dbReference type="SAM" id="MobiDB-lite"/>
    </source>
</evidence>
<evidence type="ECO:0000256" key="1">
    <source>
        <dbReference type="ARBA" id="ARBA00004308"/>
    </source>
</evidence>
<dbReference type="InterPro" id="IPR016024">
    <property type="entry name" value="ARM-type_fold"/>
</dbReference>
<dbReference type="EMBL" id="PYSW02000010">
    <property type="protein sequence ID" value="KAG2388492.1"/>
    <property type="molecule type" value="Genomic_DNA"/>
</dbReference>
<evidence type="ECO:0000313" key="9">
    <source>
        <dbReference type="Proteomes" id="UP000816034"/>
    </source>
</evidence>
<dbReference type="GeneID" id="68093118"/>
<dbReference type="PROSITE" id="PS50077">
    <property type="entry name" value="HEAT_REPEAT"/>
    <property type="match status" value="1"/>
</dbReference>
<dbReference type="Gene3D" id="1.25.10.10">
    <property type="entry name" value="Leucine-rich Repeat Variant"/>
    <property type="match status" value="3"/>
</dbReference>
<dbReference type="Proteomes" id="UP000816034">
    <property type="component" value="Unassembled WGS sequence"/>
</dbReference>